<dbReference type="InterPro" id="IPR024975">
    <property type="entry name" value="NOV_C"/>
</dbReference>
<accession>A0A2N7S6Y5</accession>
<dbReference type="InterPro" id="IPR055650">
    <property type="entry name" value="DUF7226"/>
</dbReference>
<dbReference type="AlphaFoldDB" id="A0A2N7S6Y5"/>
<reference evidence="3 4" key="1">
    <citation type="journal article" date="2017" name="Elife">
        <title>Extensive horizontal gene transfer in cheese-associated bacteria.</title>
        <authorList>
            <person name="Bonham K.S."/>
            <person name="Wolfe B.E."/>
            <person name="Dutton R.J."/>
        </authorList>
    </citation>
    <scope>NUCLEOTIDE SEQUENCE [LARGE SCALE GENOMIC DNA]</scope>
    <source>
        <strain evidence="3 4">JB182</strain>
    </source>
</reference>
<dbReference type="Pfam" id="PF13020">
    <property type="entry name" value="NOV_C"/>
    <property type="match status" value="1"/>
</dbReference>
<organism evidence="3 4">
    <name type="scientific">Glutamicibacter arilaitensis</name>
    <dbReference type="NCBI Taxonomy" id="256701"/>
    <lineage>
        <taxon>Bacteria</taxon>
        <taxon>Bacillati</taxon>
        <taxon>Actinomycetota</taxon>
        <taxon>Actinomycetes</taxon>
        <taxon>Micrococcales</taxon>
        <taxon>Micrococcaceae</taxon>
        <taxon>Glutamicibacter</taxon>
    </lineage>
</organism>
<protein>
    <submittedName>
        <fullName evidence="3">Uncharacterized protein</fullName>
    </submittedName>
</protein>
<feature type="domain" description="DUF7226" evidence="2">
    <location>
        <begin position="18"/>
        <end position="141"/>
    </location>
</feature>
<evidence type="ECO:0000313" key="3">
    <source>
        <dbReference type="EMBL" id="PMQ21886.1"/>
    </source>
</evidence>
<evidence type="ECO:0000259" key="2">
    <source>
        <dbReference type="Pfam" id="PF23871"/>
    </source>
</evidence>
<sequence>MTSITTSDFPQADRLELIVRLVNAIHEGLTSEQDLEEAIGLASEGRQARYYRRAAESINLLELVDRLPLLTSQGKALAVSNSSERGDILRLAIKSNPVFDKMLAYIDEHSPNTRELQEYVARLYPGSAETAGRRTSTLKNYLLQSHLVVNSNDKYEITSYYESTLINELEATARGFEVPSQGSNPGSNNFQKRSVGFIRDPKLRKAIEMQAVNQATKHYLGQGCQVQDVGATHSFDLLVQTPSGQERHVEVKGSQRLIEKCVLTLNEVIHAKQFKETDLILVSNIKAKYDASTISWQTDPGEMRIIKNWVPDAASLEALSYSYSITPDLVHGDREVTI</sequence>
<name>A0A2N7S6Y5_9MICC</name>
<dbReference type="Proteomes" id="UP000235739">
    <property type="component" value="Unassembled WGS sequence"/>
</dbReference>
<dbReference type="RefSeq" id="WP_102598303.1">
    <property type="nucleotide sequence ID" value="NZ_PNQX01000001.1"/>
</dbReference>
<evidence type="ECO:0000259" key="1">
    <source>
        <dbReference type="Pfam" id="PF13020"/>
    </source>
</evidence>
<proteinExistence type="predicted"/>
<evidence type="ECO:0000313" key="4">
    <source>
        <dbReference type="Proteomes" id="UP000235739"/>
    </source>
</evidence>
<feature type="domain" description="Protein NO VEIN C-terminal" evidence="1">
    <location>
        <begin position="210"/>
        <end position="285"/>
    </location>
</feature>
<comment type="caution">
    <text evidence="3">The sequence shown here is derived from an EMBL/GenBank/DDBJ whole genome shotgun (WGS) entry which is preliminary data.</text>
</comment>
<gene>
    <name evidence="3" type="ORF">CIK84_10340</name>
</gene>
<dbReference type="EMBL" id="PNQX01000001">
    <property type="protein sequence ID" value="PMQ21886.1"/>
    <property type="molecule type" value="Genomic_DNA"/>
</dbReference>
<dbReference type="Pfam" id="PF23871">
    <property type="entry name" value="DUF7226"/>
    <property type="match status" value="1"/>
</dbReference>